<keyword evidence="2" id="KW-1185">Reference proteome</keyword>
<protein>
    <submittedName>
        <fullName evidence="1">Uncharacterized protein</fullName>
    </submittedName>
</protein>
<evidence type="ECO:0000313" key="1">
    <source>
        <dbReference type="EMBL" id="KIK03732.1"/>
    </source>
</evidence>
<dbReference type="EMBL" id="KN838577">
    <property type="protein sequence ID" value="KIK03732.1"/>
    <property type="molecule type" value="Genomic_DNA"/>
</dbReference>
<sequence>MDEDLELPAELEERLNILSQVVELLGIDDVSFASYSTALYRLIDGSFSLSRSLNRLRFAEEELKIHLASTKHDLQLISHWNETIKSGQSSEENTASIERRREVLLKKAKEYHKELEAILVNVRLVRFAGL</sequence>
<dbReference type="OrthoDB" id="5372507at2759"/>
<dbReference type="AlphaFoldDB" id="A0A0C9Y129"/>
<accession>A0A0C9Y129</accession>
<proteinExistence type="predicted"/>
<name>A0A0C9Y129_9AGAR</name>
<dbReference type="Proteomes" id="UP000054477">
    <property type="component" value="Unassembled WGS sequence"/>
</dbReference>
<organism evidence="1 2">
    <name type="scientific">Laccaria amethystina LaAM-08-1</name>
    <dbReference type="NCBI Taxonomy" id="1095629"/>
    <lineage>
        <taxon>Eukaryota</taxon>
        <taxon>Fungi</taxon>
        <taxon>Dikarya</taxon>
        <taxon>Basidiomycota</taxon>
        <taxon>Agaricomycotina</taxon>
        <taxon>Agaricomycetes</taxon>
        <taxon>Agaricomycetidae</taxon>
        <taxon>Agaricales</taxon>
        <taxon>Agaricineae</taxon>
        <taxon>Hydnangiaceae</taxon>
        <taxon>Laccaria</taxon>
    </lineage>
</organism>
<reference evidence="1 2" key="1">
    <citation type="submission" date="2014-04" db="EMBL/GenBank/DDBJ databases">
        <authorList>
            <consortium name="DOE Joint Genome Institute"/>
            <person name="Kuo A."/>
            <person name="Kohler A."/>
            <person name="Nagy L.G."/>
            <person name="Floudas D."/>
            <person name="Copeland A."/>
            <person name="Barry K.W."/>
            <person name="Cichocki N."/>
            <person name="Veneault-Fourrey C."/>
            <person name="LaButti K."/>
            <person name="Lindquist E.A."/>
            <person name="Lipzen A."/>
            <person name="Lundell T."/>
            <person name="Morin E."/>
            <person name="Murat C."/>
            <person name="Sun H."/>
            <person name="Tunlid A."/>
            <person name="Henrissat B."/>
            <person name="Grigoriev I.V."/>
            <person name="Hibbett D.S."/>
            <person name="Martin F."/>
            <person name="Nordberg H.P."/>
            <person name="Cantor M.N."/>
            <person name="Hua S.X."/>
        </authorList>
    </citation>
    <scope>NUCLEOTIDE SEQUENCE [LARGE SCALE GENOMIC DNA]</scope>
    <source>
        <strain evidence="1 2">LaAM-08-1</strain>
    </source>
</reference>
<reference evidence="2" key="2">
    <citation type="submission" date="2015-01" db="EMBL/GenBank/DDBJ databases">
        <title>Evolutionary Origins and Diversification of the Mycorrhizal Mutualists.</title>
        <authorList>
            <consortium name="DOE Joint Genome Institute"/>
            <consortium name="Mycorrhizal Genomics Consortium"/>
            <person name="Kohler A."/>
            <person name="Kuo A."/>
            <person name="Nagy L.G."/>
            <person name="Floudas D."/>
            <person name="Copeland A."/>
            <person name="Barry K.W."/>
            <person name="Cichocki N."/>
            <person name="Veneault-Fourrey C."/>
            <person name="LaButti K."/>
            <person name="Lindquist E.A."/>
            <person name="Lipzen A."/>
            <person name="Lundell T."/>
            <person name="Morin E."/>
            <person name="Murat C."/>
            <person name="Riley R."/>
            <person name="Ohm R."/>
            <person name="Sun H."/>
            <person name="Tunlid A."/>
            <person name="Henrissat B."/>
            <person name="Grigoriev I.V."/>
            <person name="Hibbett D.S."/>
            <person name="Martin F."/>
        </authorList>
    </citation>
    <scope>NUCLEOTIDE SEQUENCE [LARGE SCALE GENOMIC DNA]</scope>
    <source>
        <strain evidence="2">LaAM-08-1</strain>
    </source>
</reference>
<dbReference type="HOGENOM" id="CLU_1938514_0_0_1"/>
<evidence type="ECO:0000313" key="2">
    <source>
        <dbReference type="Proteomes" id="UP000054477"/>
    </source>
</evidence>
<gene>
    <name evidence="1" type="ORF">K443DRAFT_465859</name>
</gene>